<dbReference type="Proteomes" id="UP000613266">
    <property type="component" value="Unassembled WGS sequence"/>
</dbReference>
<sequence>MRRRDCLSLCAASLQSATAAGAGAGAARPRVRFPRPQRQFELRRWYPLALLEQALQRSGWEVELQPSEQVMVQSRALRELQEPDGAVDVAWSVTSAAREQALRPIRIPIYRGLFGWRVLLVPQSRRDALRAVQDLEGLRALTLLQGHDWPDTEILRANGLRVLTTARYDQLFAMLARGRADAFPRGVTEVEYELARESQTVALEPHLLLHYPAAEYFFVSTQRPDLAEALEQGLLRMVEQGDLDRLLQRHHGAALKALHLGERRRIALHNPLLPSATPLADERLWWRP</sequence>
<keyword evidence="1" id="KW-0732">Signal</keyword>
<reference evidence="2" key="1">
    <citation type="submission" date="2020-12" db="EMBL/GenBank/DDBJ databases">
        <title>The genome sequence of Inhella sp. 1Y17.</title>
        <authorList>
            <person name="Liu Y."/>
        </authorList>
    </citation>
    <scope>NUCLEOTIDE SEQUENCE</scope>
    <source>
        <strain evidence="2">1Y17</strain>
    </source>
</reference>
<evidence type="ECO:0000256" key="1">
    <source>
        <dbReference type="SAM" id="SignalP"/>
    </source>
</evidence>
<evidence type="ECO:0000313" key="2">
    <source>
        <dbReference type="EMBL" id="MBH9578974.1"/>
    </source>
</evidence>
<dbReference type="AlphaFoldDB" id="A0A931NJF8"/>
<dbReference type="EMBL" id="JAEDAK010000016">
    <property type="protein sequence ID" value="MBH9578974.1"/>
    <property type="molecule type" value="Genomic_DNA"/>
</dbReference>
<gene>
    <name evidence="2" type="ORF">I7X39_18950</name>
</gene>
<accession>A0A931NJF8</accession>
<protein>
    <submittedName>
        <fullName evidence="2">Transporter substrate-binding domain-containing protein</fullName>
    </submittedName>
</protein>
<feature type="signal peptide" evidence="1">
    <location>
        <begin position="1"/>
        <end position="22"/>
    </location>
</feature>
<dbReference type="RefSeq" id="WP_198112739.1">
    <property type="nucleotide sequence ID" value="NZ_JAEDAK010000016.1"/>
</dbReference>
<keyword evidence="3" id="KW-1185">Reference proteome</keyword>
<dbReference type="Gene3D" id="3.40.190.10">
    <property type="entry name" value="Periplasmic binding protein-like II"/>
    <property type="match status" value="2"/>
</dbReference>
<proteinExistence type="predicted"/>
<feature type="chain" id="PRO_5037366266" evidence="1">
    <location>
        <begin position="23"/>
        <end position="288"/>
    </location>
</feature>
<dbReference type="SUPFAM" id="SSF53850">
    <property type="entry name" value="Periplasmic binding protein-like II"/>
    <property type="match status" value="1"/>
</dbReference>
<comment type="caution">
    <text evidence="2">The sequence shown here is derived from an EMBL/GenBank/DDBJ whole genome shotgun (WGS) entry which is preliminary data.</text>
</comment>
<organism evidence="2 3">
    <name type="scientific">Inhella proteolytica</name>
    <dbReference type="NCBI Taxonomy" id="2795029"/>
    <lineage>
        <taxon>Bacteria</taxon>
        <taxon>Pseudomonadati</taxon>
        <taxon>Pseudomonadota</taxon>
        <taxon>Betaproteobacteria</taxon>
        <taxon>Burkholderiales</taxon>
        <taxon>Sphaerotilaceae</taxon>
        <taxon>Inhella</taxon>
    </lineage>
</organism>
<name>A0A931NJF8_9BURK</name>
<evidence type="ECO:0000313" key="3">
    <source>
        <dbReference type="Proteomes" id="UP000613266"/>
    </source>
</evidence>